<dbReference type="EMBL" id="FQ790282">
    <property type="protein sequence ID" value="CCD46699.1"/>
    <property type="molecule type" value="Genomic_DNA"/>
</dbReference>
<sequence length="221" mass="24075">MHLLIRLSRDRNNTSRTSRNTSNRAPQIPIIIVTLPLGSHLFETACDEVGVFLRSNNCNTHVTLYTALYTSTAVSEDGVYLGGWGVGIGPETGVVVVSADAVTCATICDGEAGKESGEQDGDCWGDESHVNGFNGVLDDVLKIQYYYCSGRSLSGPKPPYQKLACGFSLLRVMIAETRLHVNSQGPKTRKEYDVIGTIILLCICHNCGPETHMDYWALAMQ</sequence>
<dbReference type="InParanoid" id="G2Y209"/>
<proteinExistence type="predicted"/>
<dbReference type="Proteomes" id="UP000008177">
    <property type="component" value="Unplaced contigs"/>
</dbReference>
<accession>G2Y209</accession>
<name>G2Y209_BOTF4</name>
<gene>
    <name evidence="1" type="ORF">BofuT4_P043100.1</name>
</gene>
<dbReference type="HOGENOM" id="CLU_1250488_0_0_1"/>
<organism evidence="1 2">
    <name type="scientific">Botryotinia fuckeliana (strain T4)</name>
    <name type="common">Noble rot fungus</name>
    <name type="synonym">Botrytis cinerea</name>
    <dbReference type="NCBI Taxonomy" id="999810"/>
    <lineage>
        <taxon>Eukaryota</taxon>
        <taxon>Fungi</taxon>
        <taxon>Dikarya</taxon>
        <taxon>Ascomycota</taxon>
        <taxon>Pezizomycotina</taxon>
        <taxon>Leotiomycetes</taxon>
        <taxon>Helotiales</taxon>
        <taxon>Sclerotiniaceae</taxon>
        <taxon>Botrytis</taxon>
    </lineage>
</organism>
<dbReference type="AlphaFoldDB" id="G2Y209"/>
<evidence type="ECO:0000313" key="2">
    <source>
        <dbReference type="Proteomes" id="UP000008177"/>
    </source>
</evidence>
<evidence type="ECO:0000313" key="1">
    <source>
        <dbReference type="EMBL" id="CCD46699.1"/>
    </source>
</evidence>
<protein>
    <submittedName>
        <fullName evidence="1">Uncharacterized protein</fullName>
    </submittedName>
</protein>
<reference evidence="2" key="1">
    <citation type="journal article" date="2011" name="PLoS Genet.">
        <title>Genomic analysis of the necrotrophic fungal pathogens Sclerotinia sclerotiorum and Botrytis cinerea.</title>
        <authorList>
            <person name="Amselem J."/>
            <person name="Cuomo C.A."/>
            <person name="van Kan J.A."/>
            <person name="Viaud M."/>
            <person name="Benito E.P."/>
            <person name="Couloux A."/>
            <person name="Coutinho P.M."/>
            <person name="de Vries R.P."/>
            <person name="Dyer P.S."/>
            <person name="Fillinger S."/>
            <person name="Fournier E."/>
            <person name="Gout L."/>
            <person name="Hahn M."/>
            <person name="Kohn L."/>
            <person name="Lapalu N."/>
            <person name="Plummer K.M."/>
            <person name="Pradier J.M."/>
            <person name="Quevillon E."/>
            <person name="Sharon A."/>
            <person name="Simon A."/>
            <person name="ten Have A."/>
            <person name="Tudzynski B."/>
            <person name="Tudzynski P."/>
            <person name="Wincker P."/>
            <person name="Andrew M."/>
            <person name="Anthouard V."/>
            <person name="Beever R.E."/>
            <person name="Beffa R."/>
            <person name="Benoit I."/>
            <person name="Bouzid O."/>
            <person name="Brault B."/>
            <person name="Chen Z."/>
            <person name="Choquer M."/>
            <person name="Collemare J."/>
            <person name="Cotton P."/>
            <person name="Danchin E.G."/>
            <person name="Da Silva C."/>
            <person name="Gautier A."/>
            <person name="Giraud C."/>
            <person name="Giraud T."/>
            <person name="Gonzalez C."/>
            <person name="Grossetete S."/>
            <person name="Guldener U."/>
            <person name="Henrissat B."/>
            <person name="Howlett B.J."/>
            <person name="Kodira C."/>
            <person name="Kretschmer M."/>
            <person name="Lappartient A."/>
            <person name="Leroch M."/>
            <person name="Levis C."/>
            <person name="Mauceli E."/>
            <person name="Neuveglise C."/>
            <person name="Oeser B."/>
            <person name="Pearson M."/>
            <person name="Poulain J."/>
            <person name="Poussereau N."/>
            <person name="Quesneville H."/>
            <person name="Rascle C."/>
            <person name="Schumacher J."/>
            <person name="Segurens B."/>
            <person name="Sexton A."/>
            <person name="Silva E."/>
            <person name="Sirven C."/>
            <person name="Soanes D.M."/>
            <person name="Talbot N.J."/>
            <person name="Templeton M."/>
            <person name="Yandava C."/>
            <person name="Yarden O."/>
            <person name="Zeng Q."/>
            <person name="Rollins J.A."/>
            <person name="Lebrun M.H."/>
            <person name="Dickman M."/>
        </authorList>
    </citation>
    <scope>NUCLEOTIDE SEQUENCE [LARGE SCALE GENOMIC DNA]</scope>
    <source>
        <strain evidence="2">T4</strain>
    </source>
</reference>